<evidence type="ECO:0000256" key="4">
    <source>
        <dbReference type="ARBA" id="ARBA00013346"/>
    </source>
</evidence>
<comment type="similarity">
    <text evidence="2">Belongs to the methyltransferase superfamily. L-isoaspartyl/D-aspartyl protein methyltransferase family.</text>
</comment>
<keyword evidence="8" id="KW-0949">S-adenosyl-L-methionine</keyword>
<dbReference type="EC" id="2.1.1.77" evidence="3"/>
<evidence type="ECO:0000256" key="2">
    <source>
        <dbReference type="ARBA" id="ARBA00005369"/>
    </source>
</evidence>
<dbReference type="InterPro" id="IPR029063">
    <property type="entry name" value="SAM-dependent_MTases_sf"/>
</dbReference>
<keyword evidence="5" id="KW-0963">Cytoplasm</keyword>
<gene>
    <name evidence="12" type="ORF">BCF74_12510</name>
</gene>
<evidence type="ECO:0000313" key="13">
    <source>
        <dbReference type="Proteomes" id="UP000237822"/>
    </source>
</evidence>
<sequence length="212" mass="22141">MSVMTASSRVARRVADAMTVVPREGFLPPTDRENADYDGPIPIGSGQTNSQPRTVAAMLELLDVQPGMRVLDVGTGSGWTTALLAHLTGPGGSVVGVERLAEVAGFGAANLDRTGMPWARLDVASSGVLGAPKQAPFDRILVSAGATRLPQALLDQLAPGGVLVVPVDGIMHRALRRTGDGDAAADGRERHTDDDVEVTTHGAYRFVPLVED</sequence>
<keyword evidence="13" id="KW-1185">Reference proteome</keyword>
<evidence type="ECO:0000313" key="12">
    <source>
        <dbReference type="EMBL" id="PRY54101.1"/>
    </source>
</evidence>
<evidence type="ECO:0000256" key="6">
    <source>
        <dbReference type="ARBA" id="ARBA00022603"/>
    </source>
</evidence>
<dbReference type="CDD" id="cd02440">
    <property type="entry name" value="AdoMet_MTases"/>
    <property type="match status" value="1"/>
</dbReference>
<evidence type="ECO:0000256" key="10">
    <source>
        <dbReference type="ARBA" id="ARBA00031323"/>
    </source>
</evidence>
<dbReference type="GO" id="GO:0032259">
    <property type="term" value="P:methylation"/>
    <property type="evidence" value="ECO:0007669"/>
    <property type="project" value="UniProtKB-KW"/>
</dbReference>
<evidence type="ECO:0000256" key="11">
    <source>
        <dbReference type="ARBA" id="ARBA00031350"/>
    </source>
</evidence>
<protein>
    <recommendedName>
        <fullName evidence="4">Protein-L-isoaspartate O-methyltransferase</fullName>
        <ecNumber evidence="3">2.1.1.77</ecNumber>
    </recommendedName>
    <alternativeName>
        <fullName evidence="11">L-isoaspartyl protein carboxyl methyltransferase</fullName>
    </alternativeName>
    <alternativeName>
        <fullName evidence="9">Protein L-isoaspartyl methyltransferase</fullName>
    </alternativeName>
    <alternativeName>
        <fullName evidence="10">Protein-beta-aspartate methyltransferase</fullName>
    </alternativeName>
</protein>
<dbReference type="Pfam" id="PF01135">
    <property type="entry name" value="PCMT"/>
    <property type="match status" value="1"/>
</dbReference>
<dbReference type="AlphaFoldDB" id="A0A2T0U845"/>
<keyword evidence="7 12" id="KW-0808">Transferase</keyword>
<proteinExistence type="inferred from homology"/>
<dbReference type="EMBL" id="PVTI01000025">
    <property type="protein sequence ID" value="PRY54101.1"/>
    <property type="molecule type" value="Genomic_DNA"/>
</dbReference>
<evidence type="ECO:0000256" key="7">
    <source>
        <dbReference type="ARBA" id="ARBA00022679"/>
    </source>
</evidence>
<dbReference type="PANTHER" id="PTHR11579:SF0">
    <property type="entry name" value="PROTEIN-L-ISOASPARTATE(D-ASPARTATE) O-METHYLTRANSFERASE"/>
    <property type="match status" value="1"/>
</dbReference>
<name>A0A2T0U845_9MICO</name>
<comment type="subcellular location">
    <subcellularLocation>
        <location evidence="1">Cytoplasm</location>
    </subcellularLocation>
</comment>
<accession>A0A2T0U845</accession>
<dbReference type="Proteomes" id="UP000237822">
    <property type="component" value="Unassembled WGS sequence"/>
</dbReference>
<evidence type="ECO:0000256" key="8">
    <source>
        <dbReference type="ARBA" id="ARBA00022691"/>
    </source>
</evidence>
<dbReference type="GO" id="GO:0004719">
    <property type="term" value="F:protein-L-isoaspartate (D-aspartate) O-methyltransferase activity"/>
    <property type="evidence" value="ECO:0007669"/>
    <property type="project" value="UniProtKB-EC"/>
</dbReference>
<keyword evidence="6 12" id="KW-0489">Methyltransferase</keyword>
<dbReference type="SUPFAM" id="SSF53335">
    <property type="entry name" value="S-adenosyl-L-methionine-dependent methyltransferases"/>
    <property type="match status" value="1"/>
</dbReference>
<evidence type="ECO:0000256" key="5">
    <source>
        <dbReference type="ARBA" id="ARBA00022490"/>
    </source>
</evidence>
<dbReference type="PANTHER" id="PTHR11579">
    <property type="entry name" value="PROTEIN-L-ISOASPARTATE O-METHYLTRANSFERASE"/>
    <property type="match status" value="1"/>
</dbReference>
<evidence type="ECO:0000256" key="9">
    <source>
        <dbReference type="ARBA" id="ARBA00030757"/>
    </source>
</evidence>
<dbReference type="InterPro" id="IPR000682">
    <property type="entry name" value="PCMT"/>
</dbReference>
<evidence type="ECO:0000256" key="3">
    <source>
        <dbReference type="ARBA" id="ARBA00011890"/>
    </source>
</evidence>
<organism evidence="12 13">
    <name type="scientific">Knoellia remsis</name>
    <dbReference type="NCBI Taxonomy" id="407159"/>
    <lineage>
        <taxon>Bacteria</taxon>
        <taxon>Bacillati</taxon>
        <taxon>Actinomycetota</taxon>
        <taxon>Actinomycetes</taxon>
        <taxon>Micrococcales</taxon>
        <taxon>Intrasporangiaceae</taxon>
        <taxon>Knoellia</taxon>
    </lineage>
</organism>
<dbReference type="Gene3D" id="3.40.50.150">
    <property type="entry name" value="Vaccinia Virus protein VP39"/>
    <property type="match status" value="1"/>
</dbReference>
<dbReference type="GO" id="GO:0005737">
    <property type="term" value="C:cytoplasm"/>
    <property type="evidence" value="ECO:0007669"/>
    <property type="project" value="UniProtKB-SubCell"/>
</dbReference>
<reference evidence="12 13" key="1">
    <citation type="submission" date="2018-03" db="EMBL/GenBank/DDBJ databases">
        <title>Genomic Encyclopedia of Archaeal and Bacterial Type Strains, Phase II (KMG-II): from individual species to whole genera.</title>
        <authorList>
            <person name="Goeker M."/>
        </authorList>
    </citation>
    <scope>NUCLEOTIDE SEQUENCE [LARGE SCALE GENOMIC DNA]</scope>
    <source>
        <strain evidence="12 13">ATCC BAA-1496</strain>
    </source>
</reference>
<evidence type="ECO:0000256" key="1">
    <source>
        <dbReference type="ARBA" id="ARBA00004496"/>
    </source>
</evidence>
<comment type="caution">
    <text evidence="12">The sequence shown here is derived from an EMBL/GenBank/DDBJ whole genome shotgun (WGS) entry which is preliminary data.</text>
</comment>